<evidence type="ECO:0000313" key="2">
    <source>
        <dbReference type="EMBL" id="RCK53688.1"/>
    </source>
</evidence>
<feature type="transmembrane region" description="Helical" evidence="1">
    <location>
        <begin position="235"/>
        <end position="256"/>
    </location>
</feature>
<keyword evidence="1" id="KW-0812">Transmembrane</keyword>
<feature type="transmembrane region" description="Helical" evidence="1">
    <location>
        <begin position="54"/>
        <end position="84"/>
    </location>
</feature>
<evidence type="ECO:0000256" key="1">
    <source>
        <dbReference type="SAM" id="Phobius"/>
    </source>
</evidence>
<evidence type="ECO:0008006" key="4">
    <source>
        <dbReference type="Google" id="ProtNLM"/>
    </source>
</evidence>
<protein>
    <recommendedName>
        <fullName evidence="4">DUF2232 domain-containing protein</fullName>
    </recommendedName>
</protein>
<gene>
    <name evidence="2" type="ORF">TH25_04045</name>
</gene>
<dbReference type="InterPro" id="IPR018710">
    <property type="entry name" value="DUF2232"/>
</dbReference>
<dbReference type="RefSeq" id="WP_114087107.1">
    <property type="nucleotide sequence ID" value="NZ_JPWH01000002.1"/>
</dbReference>
<organism evidence="2 3">
    <name type="scientific">Thalassospira profundimaris</name>
    <dbReference type="NCBI Taxonomy" id="502049"/>
    <lineage>
        <taxon>Bacteria</taxon>
        <taxon>Pseudomonadati</taxon>
        <taxon>Pseudomonadota</taxon>
        <taxon>Alphaproteobacteria</taxon>
        <taxon>Rhodospirillales</taxon>
        <taxon>Thalassospiraceae</taxon>
        <taxon>Thalassospira</taxon>
    </lineage>
</organism>
<evidence type="ECO:0000313" key="3">
    <source>
        <dbReference type="Proteomes" id="UP000252517"/>
    </source>
</evidence>
<dbReference type="Proteomes" id="UP000252517">
    <property type="component" value="Unassembled WGS sequence"/>
</dbReference>
<comment type="caution">
    <text evidence="2">The sequence shown here is derived from an EMBL/GenBank/DDBJ whole genome shotgun (WGS) entry which is preliminary data.</text>
</comment>
<name>A0A367XJ95_9PROT</name>
<accession>A0A367XJ95</accession>
<feature type="transmembrane region" description="Helical" evidence="1">
    <location>
        <begin position="206"/>
        <end position="229"/>
    </location>
</feature>
<keyword evidence="1" id="KW-1133">Transmembrane helix</keyword>
<dbReference type="EMBL" id="JPWH01000002">
    <property type="protein sequence ID" value="RCK53688.1"/>
    <property type="molecule type" value="Genomic_DNA"/>
</dbReference>
<dbReference type="OrthoDB" id="7335270at2"/>
<dbReference type="Pfam" id="PF09991">
    <property type="entry name" value="DUF2232"/>
    <property type="match status" value="1"/>
</dbReference>
<dbReference type="AlphaFoldDB" id="A0A367XJ95"/>
<feature type="transmembrane region" description="Helical" evidence="1">
    <location>
        <begin position="7"/>
        <end position="24"/>
    </location>
</feature>
<keyword evidence="1" id="KW-0472">Membrane</keyword>
<proteinExistence type="predicted"/>
<feature type="transmembrane region" description="Helical" evidence="1">
    <location>
        <begin position="268"/>
        <end position="293"/>
    </location>
</feature>
<sequence length="313" mass="33300">MSSRDTLTSIGAGLGSALLFLLVLTGSPLALLLSYFGHLPLFLIGLWQGPKSLLVAALAACAALLLLGGVMPFTVFLVVIAGPATMLTRVALIMRADDSGKPKFIQPGIILAVMALAVAVIVTIILATVAAEGLEIQEVIAHFFSTMYSSMGVPLTTEVQQVIAIFQAYFPAIAALSWYLMVLVNAMIAQAILIRAGKNLRPTPSLASLELPGWSLFAFALAGASIAFGDGNLAYIARNVAVVLAVPFLFQGLALIHGQAARWPQKRLILTVFYIVAVLSSWSFIAICGLGIVEHLIRLRGNQPMTRSNEEDR</sequence>
<feature type="transmembrane region" description="Helical" evidence="1">
    <location>
        <begin position="169"/>
        <end position="194"/>
    </location>
</feature>
<reference evidence="2 3" key="1">
    <citation type="submission" date="2014-07" db="EMBL/GenBank/DDBJ databases">
        <title>Draft genome sequence of Thalassospira profundimaris S25-3-2.</title>
        <authorList>
            <person name="Lai Q."/>
            <person name="Shao Z."/>
        </authorList>
    </citation>
    <scope>NUCLEOTIDE SEQUENCE [LARGE SCALE GENOMIC DNA]</scope>
    <source>
        <strain evidence="2 3">S25-3-2</strain>
    </source>
</reference>
<feature type="transmembrane region" description="Helical" evidence="1">
    <location>
        <begin position="104"/>
        <end position="127"/>
    </location>
</feature>